<dbReference type="GO" id="GO:0003700">
    <property type="term" value="F:DNA-binding transcription factor activity"/>
    <property type="evidence" value="ECO:0007669"/>
    <property type="project" value="InterPro"/>
</dbReference>
<proteinExistence type="predicted"/>
<sequence>MIAWKQSISGYEWLIHQVWYLEVEDGEVIDPKPHLIPNPRGHLLITPPDQPYQYESGVGRLSGFGSHLLTASEHLLLLEDTPPIKRIGITFRPDGLYILNSGLDTPANQCGWFDWLSPLFDSAFQESLWHDTSKQALLLAIRNHFDDLGLKPCTTKPYRLTQTVLEAMDKQVVDVYRPLLDVEELARLCLCSRRTLERSFKQIVGLSIKQYQQMSRLEQMILTLYQQNSEVDWTALSHQFGFSDQSHLIRTLKQQLRTTPSKYLKSRDLTIDVYGDFE</sequence>
<name>A0A4Y8WHT5_9VIBR</name>
<evidence type="ECO:0000256" key="2">
    <source>
        <dbReference type="ARBA" id="ARBA00023125"/>
    </source>
</evidence>
<dbReference type="InterPro" id="IPR018060">
    <property type="entry name" value="HTH_AraC"/>
</dbReference>
<comment type="caution">
    <text evidence="5">The sequence shown here is derived from an EMBL/GenBank/DDBJ whole genome shotgun (WGS) entry which is preliminary data.</text>
</comment>
<dbReference type="AlphaFoldDB" id="A0A4Y8WHT5"/>
<evidence type="ECO:0000256" key="1">
    <source>
        <dbReference type="ARBA" id="ARBA00023015"/>
    </source>
</evidence>
<dbReference type="Proteomes" id="UP000297753">
    <property type="component" value="Unassembled WGS sequence"/>
</dbReference>
<keyword evidence="3" id="KW-0804">Transcription</keyword>
<dbReference type="RefSeq" id="WP_134834903.1">
    <property type="nucleotide sequence ID" value="NZ_SATR01000008.1"/>
</dbReference>
<dbReference type="OrthoDB" id="6592899at2"/>
<feature type="domain" description="HTH araC/xylS-type" evidence="4">
    <location>
        <begin position="162"/>
        <end position="266"/>
    </location>
</feature>
<keyword evidence="1" id="KW-0805">Transcription regulation</keyword>
<evidence type="ECO:0000313" key="5">
    <source>
        <dbReference type="EMBL" id="TFH92206.1"/>
    </source>
</evidence>
<dbReference type="Pfam" id="PF12833">
    <property type="entry name" value="HTH_18"/>
    <property type="match status" value="1"/>
</dbReference>
<accession>A0A4Y8WHT5</accession>
<gene>
    <name evidence="5" type="ORF">ELS82_07260</name>
</gene>
<dbReference type="SMART" id="SM00342">
    <property type="entry name" value="HTH_ARAC"/>
    <property type="match status" value="1"/>
</dbReference>
<dbReference type="PROSITE" id="PS01124">
    <property type="entry name" value="HTH_ARAC_FAMILY_2"/>
    <property type="match status" value="1"/>
</dbReference>
<dbReference type="Gene3D" id="1.10.10.60">
    <property type="entry name" value="Homeodomain-like"/>
    <property type="match status" value="1"/>
</dbReference>
<protein>
    <submittedName>
        <fullName evidence="5">AraC family transcriptional regulator</fullName>
    </submittedName>
</protein>
<keyword evidence="6" id="KW-1185">Reference proteome</keyword>
<dbReference type="EMBL" id="SATR01000008">
    <property type="protein sequence ID" value="TFH92206.1"/>
    <property type="molecule type" value="Genomic_DNA"/>
</dbReference>
<dbReference type="PANTHER" id="PTHR46796">
    <property type="entry name" value="HTH-TYPE TRANSCRIPTIONAL ACTIVATOR RHAS-RELATED"/>
    <property type="match status" value="1"/>
</dbReference>
<dbReference type="InterPro" id="IPR050204">
    <property type="entry name" value="AraC_XylS_family_regulators"/>
</dbReference>
<dbReference type="GO" id="GO:0043565">
    <property type="term" value="F:sequence-specific DNA binding"/>
    <property type="evidence" value="ECO:0007669"/>
    <property type="project" value="InterPro"/>
</dbReference>
<evidence type="ECO:0000256" key="3">
    <source>
        <dbReference type="ARBA" id="ARBA00023163"/>
    </source>
</evidence>
<keyword evidence="2" id="KW-0238">DNA-binding</keyword>
<evidence type="ECO:0000259" key="4">
    <source>
        <dbReference type="PROSITE" id="PS01124"/>
    </source>
</evidence>
<evidence type="ECO:0000313" key="6">
    <source>
        <dbReference type="Proteomes" id="UP000297753"/>
    </source>
</evidence>
<reference evidence="5 6" key="1">
    <citation type="submission" date="2019-01" db="EMBL/GenBank/DDBJ databases">
        <title>Vibrio BEI176 sp. nov, a marine bacterium isolated from China: eastern marignal seas.</title>
        <authorList>
            <person name="Li B."/>
        </authorList>
    </citation>
    <scope>NUCLEOTIDE SEQUENCE [LARGE SCALE GENOMIC DNA]</scope>
    <source>
        <strain evidence="5 6">BEI176</strain>
    </source>
</reference>
<organism evidence="5 6">
    <name type="scientific">Vibrio ouci</name>
    <dbReference type="NCBI Taxonomy" id="2499078"/>
    <lineage>
        <taxon>Bacteria</taxon>
        <taxon>Pseudomonadati</taxon>
        <taxon>Pseudomonadota</taxon>
        <taxon>Gammaproteobacteria</taxon>
        <taxon>Vibrionales</taxon>
        <taxon>Vibrionaceae</taxon>
        <taxon>Vibrio</taxon>
    </lineage>
</organism>
<dbReference type="PANTHER" id="PTHR46796:SF13">
    <property type="entry name" value="HTH-TYPE TRANSCRIPTIONAL ACTIVATOR RHAS"/>
    <property type="match status" value="1"/>
</dbReference>